<accession>A0AAD4UR45</accession>
<name>A0AAD4UR45_OVIAM</name>
<dbReference type="AlphaFoldDB" id="A0AAD4UR45"/>
<dbReference type="EMBL" id="JAKZEL010000001">
    <property type="protein sequence ID" value="KAI4548585.1"/>
    <property type="molecule type" value="Genomic_DNA"/>
</dbReference>
<dbReference type="Proteomes" id="UP001214576">
    <property type="component" value="Unassembled WGS sequence"/>
</dbReference>
<evidence type="ECO:0000313" key="2">
    <source>
        <dbReference type="Proteomes" id="UP001214576"/>
    </source>
</evidence>
<protein>
    <submittedName>
        <fullName evidence="1">Uncharacterized protein</fullName>
    </submittedName>
</protein>
<organism evidence="1 2">
    <name type="scientific">Ovis ammon polii</name>
    <dbReference type="NCBI Taxonomy" id="230172"/>
    <lineage>
        <taxon>Eukaryota</taxon>
        <taxon>Metazoa</taxon>
        <taxon>Chordata</taxon>
        <taxon>Craniata</taxon>
        <taxon>Vertebrata</taxon>
        <taxon>Euteleostomi</taxon>
        <taxon>Mammalia</taxon>
        <taxon>Eutheria</taxon>
        <taxon>Laurasiatheria</taxon>
        <taxon>Artiodactyla</taxon>
        <taxon>Ruminantia</taxon>
        <taxon>Pecora</taxon>
        <taxon>Bovidae</taxon>
        <taxon>Caprinae</taxon>
        <taxon>Ovis</taxon>
    </lineage>
</organism>
<proteinExistence type="predicted"/>
<sequence length="218" mass="23838">MDCSLPGSSIHGIFQARVLEWGAIAFSGHLPNLRMELGSPALQVDSLVKEYANQMECSCSVMSDYVRPCDCSPTGSFIHGVSPALLTLDMYKWTSLVAQTSCPTLCNPINGSLPGSAIPGILQARILESVAISFSNLQSPWPLLSYLNILPKPALLLLLLSDFSRVRLGVTNQTVLLHSSDNLVIYYVTKSELLIKRQKTLHNLPPCFLSSSFWTLAL</sequence>
<evidence type="ECO:0000313" key="1">
    <source>
        <dbReference type="EMBL" id="KAI4548585.1"/>
    </source>
</evidence>
<gene>
    <name evidence="1" type="ORF">MG293_000915</name>
</gene>
<comment type="caution">
    <text evidence="1">The sequence shown here is derived from an EMBL/GenBank/DDBJ whole genome shotgun (WGS) entry which is preliminary data.</text>
</comment>
<reference evidence="1" key="1">
    <citation type="submission" date="2022-03" db="EMBL/GenBank/DDBJ databases">
        <title>Genomic analyses of argali, domestic sheep and their hybrids provide insights into chromosomal evolution, heterosis and genetic basis of agronomic traits.</title>
        <authorList>
            <person name="Li M."/>
        </authorList>
    </citation>
    <scope>NUCLEOTIDE SEQUENCE</scope>
    <source>
        <strain evidence="1">CAU-MHL-2022a</strain>
        <tissue evidence="1">Skin</tissue>
    </source>
</reference>
<keyword evidence="2" id="KW-1185">Reference proteome</keyword>